<name>A0A451AJV1_9GAMM</name>
<proteinExistence type="predicted"/>
<organism evidence="2">
    <name type="scientific">Candidatus Kentrum sp. TUN</name>
    <dbReference type="NCBI Taxonomy" id="2126343"/>
    <lineage>
        <taxon>Bacteria</taxon>
        <taxon>Pseudomonadati</taxon>
        <taxon>Pseudomonadota</taxon>
        <taxon>Gammaproteobacteria</taxon>
        <taxon>Candidatus Kentrum</taxon>
    </lineage>
</organism>
<dbReference type="EMBL" id="CAADFX010000475">
    <property type="protein sequence ID" value="VFK66309.1"/>
    <property type="molecule type" value="Genomic_DNA"/>
</dbReference>
<reference evidence="2" key="1">
    <citation type="submission" date="2019-02" db="EMBL/GenBank/DDBJ databases">
        <authorList>
            <person name="Gruber-Vodicka R. H."/>
            <person name="Seah K. B. B."/>
        </authorList>
    </citation>
    <scope>NUCLEOTIDE SEQUENCE</scope>
    <source>
        <strain evidence="2">BECK_BY1</strain>
    </source>
</reference>
<feature type="domain" description="YcaO" evidence="1">
    <location>
        <begin position="1"/>
        <end position="178"/>
    </location>
</feature>
<protein>
    <submittedName>
        <fullName evidence="2">YcaO-like family protein</fullName>
    </submittedName>
</protein>
<dbReference type="InterPro" id="IPR003776">
    <property type="entry name" value="YcaO-like_dom"/>
</dbReference>
<dbReference type="AlphaFoldDB" id="A0A451AJV1"/>
<dbReference type="Pfam" id="PF02624">
    <property type="entry name" value="YcaO"/>
    <property type="match status" value="1"/>
</dbReference>
<dbReference type="PROSITE" id="PS51664">
    <property type="entry name" value="YCAO"/>
    <property type="match status" value="1"/>
</dbReference>
<accession>A0A451AJV1</accession>
<sequence>MFLTATALVAAKDCSLGKNLPVSGVLIVRDSQGLFNLGSAPDISVAIERCITELFQGFDLSLLNEKLRPLIPSDLSPDRPSKLRSTPEKQYEYEYSLALRSGTGIVPANVLDHGAEFDPGNIFRSSHCFSSDTITQYLKILKSNKKNLYLRDVSFFGLFRERRTLVLFPDRNRHSSRL</sequence>
<gene>
    <name evidence="2" type="ORF">BECKTUN1418D_GA0071000_14751</name>
</gene>
<evidence type="ECO:0000313" key="2">
    <source>
        <dbReference type="EMBL" id="VFK66309.1"/>
    </source>
</evidence>
<evidence type="ECO:0000259" key="1">
    <source>
        <dbReference type="PROSITE" id="PS51664"/>
    </source>
</evidence>